<dbReference type="Pfam" id="PF00990">
    <property type="entry name" value="GGDEF"/>
    <property type="match status" value="1"/>
</dbReference>
<dbReference type="InterPro" id="IPR029787">
    <property type="entry name" value="Nucleotide_cyclase"/>
</dbReference>
<proteinExistence type="predicted"/>
<sequence length="344" mass="40484">MKEIHLEISDLDNKHEVCEIILTKAIDFIKFSTRGSLLLINEDGLFEYVAIKGYPEELKNLRFQKEELYLYKINNFKEPAILTGIDKLDKGLLNEMKYDQLKDLGGFNIKSTISFPIHVNGEVIAIMNLDSERVTFEKNRQTKLLYEQIKYDLNSIFENYNVREKLTQLANIDELTGLLNKRLFKKILESEIEILRKSLKNVKDSEELYLIFMDIDNFKNINDEKGHYFGDMALRYFANLLKEYFSENVVSRIYGDEFAILCRGENICKIGEKIDSLKYMLQDCMIKTNVKSFSYGIIKIDENNLDKSYETLMHDVDELMYKDKKDKKLIMININEYSNESQSR</sequence>
<protein>
    <submittedName>
        <fullName evidence="2">Sensor domain-containing diguanylate cyclase</fullName>
    </submittedName>
</protein>
<dbReference type="EMBL" id="JAGSOJ010000002">
    <property type="protein sequence ID" value="MCM1989896.1"/>
    <property type="molecule type" value="Genomic_DNA"/>
</dbReference>
<dbReference type="Gene3D" id="3.30.450.40">
    <property type="match status" value="1"/>
</dbReference>
<name>A0A9J6P2Z2_9CLOT</name>
<keyword evidence="3" id="KW-1185">Reference proteome</keyword>
<dbReference type="RefSeq" id="WP_250858922.1">
    <property type="nucleotide sequence ID" value="NZ_JAGSOJ010000002.1"/>
</dbReference>
<dbReference type="NCBIfam" id="TIGR00254">
    <property type="entry name" value="GGDEF"/>
    <property type="match status" value="1"/>
</dbReference>
<dbReference type="InterPro" id="IPR050469">
    <property type="entry name" value="Diguanylate_Cyclase"/>
</dbReference>
<dbReference type="GO" id="GO:0043709">
    <property type="term" value="P:cell adhesion involved in single-species biofilm formation"/>
    <property type="evidence" value="ECO:0007669"/>
    <property type="project" value="TreeGrafter"/>
</dbReference>
<dbReference type="GO" id="GO:0052621">
    <property type="term" value="F:diguanylate cyclase activity"/>
    <property type="evidence" value="ECO:0007669"/>
    <property type="project" value="TreeGrafter"/>
</dbReference>
<dbReference type="AlphaFoldDB" id="A0A9J6P2Z2"/>
<dbReference type="Gene3D" id="3.30.70.270">
    <property type="match status" value="1"/>
</dbReference>
<dbReference type="GO" id="GO:1902201">
    <property type="term" value="P:negative regulation of bacterial-type flagellum-dependent cell motility"/>
    <property type="evidence" value="ECO:0007669"/>
    <property type="project" value="TreeGrafter"/>
</dbReference>
<dbReference type="PROSITE" id="PS50887">
    <property type="entry name" value="GGDEF"/>
    <property type="match status" value="1"/>
</dbReference>
<gene>
    <name evidence="2" type="ORF">KDK92_09100</name>
</gene>
<dbReference type="SUPFAM" id="SSF55073">
    <property type="entry name" value="Nucleotide cyclase"/>
    <property type="match status" value="1"/>
</dbReference>
<dbReference type="PANTHER" id="PTHR45138">
    <property type="entry name" value="REGULATORY COMPONENTS OF SENSORY TRANSDUCTION SYSTEM"/>
    <property type="match status" value="1"/>
</dbReference>
<evidence type="ECO:0000313" key="3">
    <source>
        <dbReference type="Proteomes" id="UP001056429"/>
    </source>
</evidence>
<comment type="caution">
    <text evidence="2">The sequence shown here is derived from an EMBL/GenBank/DDBJ whole genome shotgun (WGS) entry which is preliminary data.</text>
</comment>
<dbReference type="InterPro" id="IPR000160">
    <property type="entry name" value="GGDEF_dom"/>
</dbReference>
<feature type="domain" description="GGDEF" evidence="1">
    <location>
        <begin position="206"/>
        <end position="336"/>
    </location>
</feature>
<dbReference type="SUPFAM" id="SSF55781">
    <property type="entry name" value="GAF domain-like"/>
    <property type="match status" value="1"/>
</dbReference>
<dbReference type="PANTHER" id="PTHR45138:SF23">
    <property type="entry name" value="SIGNALING PROTEIN"/>
    <property type="match status" value="1"/>
</dbReference>
<reference evidence="2" key="2">
    <citation type="submission" date="2021-04" db="EMBL/GenBank/DDBJ databases">
        <authorList>
            <person name="Dong X."/>
        </authorList>
    </citation>
    <scope>NUCLEOTIDE SEQUENCE</scope>
    <source>
        <strain evidence="2">ZWT</strain>
    </source>
</reference>
<dbReference type="SMART" id="SM00267">
    <property type="entry name" value="GGDEF"/>
    <property type="match status" value="1"/>
</dbReference>
<dbReference type="InterPro" id="IPR029016">
    <property type="entry name" value="GAF-like_dom_sf"/>
</dbReference>
<dbReference type="GO" id="GO:0005886">
    <property type="term" value="C:plasma membrane"/>
    <property type="evidence" value="ECO:0007669"/>
    <property type="project" value="TreeGrafter"/>
</dbReference>
<reference evidence="2" key="1">
    <citation type="journal article" date="2021" name="mSystems">
        <title>Bacteria and Archaea Synergistically Convert Glycine Betaine to Biogenic Methane in the Formosa Cold Seep of the South China Sea.</title>
        <authorList>
            <person name="Li L."/>
            <person name="Zhang W."/>
            <person name="Zhang S."/>
            <person name="Song L."/>
            <person name="Sun Q."/>
            <person name="Zhang H."/>
            <person name="Xiang H."/>
            <person name="Dong X."/>
        </authorList>
    </citation>
    <scope>NUCLEOTIDE SEQUENCE</scope>
    <source>
        <strain evidence="2">ZWT</strain>
    </source>
</reference>
<dbReference type="InterPro" id="IPR043128">
    <property type="entry name" value="Rev_trsase/Diguanyl_cyclase"/>
</dbReference>
<dbReference type="CDD" id="cd01949">
    <property type="entry name" value="GGDEF"/>
    <property type="match status" value="1"/>
</dbReference>
<dbReference type="Proteomes" id="UP001056429">
    <property type="component" value="Unassembled WGS sequence"/>
</dbReference>
<accession>A0A9J6P2Z2</accession>
<organism evidence="2 3">
    <name type="scientific">Oceanirhabdus seepicola</name>
    <dbReference type="NCBI Taxonomy" id="2828781"/>
    <lineage>
        <taxon>Bacteria</taxon>
        <taxon>Bacillati</taxon>
        <taxon>Bacillota</taxon>
        <taxon>Clostridia</taxon>
        <taxon>Eubacteriales</taxon>
        <taxon>Clostridiaceae</taxon>
        <taxon>Oceanirhabdus</taxon>
    </lineage>
</organism>
<evidence type="ECO:0000259" key="1">
    <source>
        <dbReference type="PROSITE" id="PS50887"/>
    </source>
</evidence>
<evidence type="ECO:0000313" key="2">
    <source>
        <dbReference type="EMBL" id="MCM1989896.1"/>
    </source>
</evidence>